<dbReference type="Gene3D" id="3.60.21.10">
    <property type="match status" value="1"/>
</dbReference>
<evidence type="ECO:0000313" key="2">
    <source>
        <dbReference type="EMBL" id="KGJ66493.1"/>
    </source>
</evidence>
<dbReference type="PANTHER" id="PTHR37844">
    <property type="entry name" value="SER/THR PROTEIN PHOSPHATASE SUPERFAMILY (AFU_ORTHOLOGUE AFUA_1G14840)"/>
    <property type="match status" value="1"/>
</dbReference>
<reference evidence="2 3" key="1">
    <citation type="journal article" date="2014" name="BMC Genomics">
        <title>Comparative genomics of Bradyrhizobium japonicum CPAC 15 and Bradyrhizobium diazoefficiens CPAC 7: elite model strains for understanding symbiotic performance with soybean.</title>
        <authorList>
            <person name="Siqueira A.F."/>
            <person name="Ormeno-Orrillo E."/>
            <person name="Souza R.C."/>
            <person name="Rodrigues E.P."/>
            <person name="Almeida L.G."/>
            <person name="Barcellos F.G."/>
            <person name="Batista J.S."/>
            <person name="Nakatami A.S."/>
            <person name="Martinez-Romero E."/>
            <person name="Vasconcelos A.T."/>
            <person name="Hungria M."/>
        </authorList>
    </citation>
    <scope>NUCLEOTIDE SEQUENCE [LARGE SCALE GENOMIC DNA]</scope>
    <source>
        <strain evidence="2 3">SEMIA 5080</strain>
    </source>
</reference>
<protein>
    <submittedName>
        <fullName evidence="2">Putative metallophosphoesterase</fullName>
    </submittedName>
</protein>
<dbReference type="PANTHER" id="PTHR37844:SF2">
    <property type="entry name" value="SER_THR PROTEIN PHOSPHATASE SUPERFAMILY (AFU_ORTHOLOGUE AFUA_1G14840)"/>
    <property type="match status" value="1"/>
</dbReference>
<dbReference type="InterPro" id="IPR029052">
    <property type="entry name" value="Metallo-depent_PP-like"/>
</dbReference>
<dbReference type="GO" id="GO:0016787">
    <property type="term" value="F:hydrolase activity"/>
    <property type="evidence" value="ECO:0007669"/>
    <property type="project" value="InterPro"/>
</dbReference>
<accession>A0A837CCP4</accession>
<organism evidence="2 3">
    <name type="scientific">Bradyrhizobium diazoefficiens SEMIA 5080</name>
    <dbReference type="NCBI Taxonomy" id="754504"/>
    <lineage>
        <taxon>Bacteria</taxon>
        <taxon>Pseudomonadati</taxon>
        <taxon>Pseudomonadota</taxon>
        <taxon>Alphaproteobacteria</taxon>
        <taxon>Hyphomicrobiales</taxon>
        <taxon>Nitrobacteraceae</taxon>
        <taxon>Bradyrhizobium</taxon>
    </lineage>
</organism>
<proteinExistence type="predicted"/>
<dbReference type="Proteomes" id="UP000024900">
    <property type="component" value="Unassembled WGS sequence"/>
</dbReference>
<sequence>MSDLHVELTRGWDLPAPDARPRFDVLVVAGDLIPRMERGVRWLLERVPDRPVIYVPGNHEFYGADIDRTVEKARAAAAGTNIHVLQHDCVRIGDVTFAGATMWTDFDLFGDADRAMFLAGERMNDFRKIRIGGYARRFRPSNALIRHQQARAFFESQMRGPRPGRLVVISHHAPHPGATLLPSDPPRPDDMLSAAYRSDLTALMRPAANDGGRALKPADLWIYGHTHESDDTVIGATRVVSNAKGYGPWPPQQRAWDNRSFDPKLTIEIRRGSENAMTDIEDGRTQADVLTSFP</sequence>
<feature type="domain" description="Calcineurin-like phosphoesterase" evidence="1">
    <location>
        <begin position="21"/>
        <end position="228"/>
    </location>
</feature>
<dbReference type="Pfam" id="PF00149">
    <property type="entry name" value="Metallophos"/>
    <property type="match status" value="1"/>
</dbReference>
<comment type="caution">
    <text evidence="2">The sequence shown here is derived from an EMBL/GenBank/DDBJ whole genome shotgun (WGS) entry which is preliminary data.</text>
</comment>
<evidence type="ECO:0000259" key="1">
    <source>
        <dbReference type="Pfam" id="PF00149"/>
    </source>
</evidence>
<dbReference type="EMBL" id="ADOU02000005">
    <property type="protein sequence ID" value="KGJ66493.1"/>
    <property type="molecule type" value="Genomic_DNA"/>
</dbReference>
<dbReference type="SUPFAM" id="SSF56300">
    <property type="entry name" value="Metallo-dependent phosphatases"/>
    <property type="match status" value="1"/>
</dbReference>
<name>A0A837CCP4_9BRAD</name>
<dbReference type="InterPro" id="IPR004843">
    <property type="entry name" value="Calcineurin-like_PHP"/>
</dbReference>
<gene>
    <name evidence="2" type="ORF">BJA5080_03114</name>
</gene>
<dbReference type="AlphaFoldDB" id="A0A837CCP4"/>
<evidence type="ECO:0000313" key="3">
    <source>
        <dbReference type="Proteomes" id="UP000024900"/>
    </source>
</evidence>